<comment type="caution">
    <text evidence="9">The sequence shown here is derived from an EMBL/GenBank/DDBJ whole genome shotgun (WGS) entry which is preliminary data.</text>
</comment>
<feature type="binding site" evidence="6">
    <location>
        <position position="63"/>
    </location>
    <ligand>
        <name>Fe cation</name>
        <dbReference type="ChEBI" id="CHEBI:24875"/>
        <label>1</label>
    </ligand>
</feature>
<dbReference type="FunFam" id="1.20.1260.10:FF:000016">
    <property type="entry name" value="Ferritin heavy chain"/>
    <property type="match status" value="1"/>
</dbReference>
<evidence type="ECO:0000256" key="7">
    <source>
        <dbReference type="RuleBase" id="RU361145"/>
    </source>
</evidence>
<dbReference type="EMBL" id="CAJHUB010000754">
    <property type="protein sequence ID" value="CAD7681923.1"/>
    <property type="molecule type" value="Genomic_DNA"/>
</dbReference>
<organism evidence="9 10">
    <name type="scientific">Nyctereutes procyonoides</name>
    <name type="common">Raccoon dog</name>
    <name type="synonym">Canis procyonoides</name>
    <dbReference type="NCBI Taxonomy" id="34880"/>
    <lineage>
        <taxon>Eukaryota</taxon>
        <taxon>Metazoa</taxon>
        <taxon>Chordata</taxon>
        <taxon>Craniata</taxon>
        <taxon>Vertebrata</taxon>
        <taxon>Euteleostomi</taxon>
        <taxon>Mammalia</taxon>
        <taxon>Eutheria</taxon>
        <taxon>Laurasiatheria</taxon>
        <taxon>Carnivora</taxon>
        <taxon>Caniformia</taxon>
        <taxon>Canidae</taxon>
        <taxon>Nyctereutes</taxon>
    </lineage>
</organism>
<comment type="similarity">
    <text evidence="1 7">Belongs to the ferritin family.</text>
</comment>
<dbReference type="InterPro" id="IPR008331">
    <property type="entry name" value="Ferritin_DPS_dom"/>
</dbReference>
<keyword evidence="2 7" id="KW-0409">Iron storage</keyword>
<feature type="domain" description="Ferritin-like diiron" evidence="8">
    <location>
        <begin position="11"/>
        <end position="160"/>
    </location>
</feature>
<dbReference type="Pfam" id="PF00210">
    <property type="entry name" value="Ferritin"/>
    <property type="match status" value="1"/>
</dbReference>
<evidence type="ECO:0000256" key="2">
    <source>
        <dbReference type="ARBA" id="ARBA00022434"/>
    </source>
</evidence>
<dbReference type="GO" id="GO:0008198">
    <property type="term" value="F:ferrous iron binding"/>
    <property type="evidence" value="ECO:0007669"/>
    <property type="project" value="TreeGrafter"/>
</dbReference>
<protein>
    <recommendedName>
        <fullName evidence="7">Ferritin</fullName>
    </recommendedName>
</protein>
<comment type="function">
    <text evidence="7">Stores iron in a soluble, non-toxic, readily available form. Important for iron homeostasis. Iron is taken up in the ferrous form and deposited as ferric hydroxides after oxidation.</text>
</comment>
<dbReference type="Gene3D" id="1.20.1260.10">
    <property type="match status" value="1"/>
</dbReference>
<dbReference type="InterPro" id="IPR014034">
    <property type="entry name" value="Ferritin_CS"/>
</dbReference>
<evidence type="ECO:0000256" key="6">
    <source>
        <dbReference type="PIRSR" id="PIRSR601519-1"/>
    </source>
</evidence>
<dbReference type="PANTHER" id="PTHR11431">
    <property type="entry name" value="FERRITIN"/>
    <property type="match status" value="1"/>
</dbReference>
<reference evidence="9" key="1">
    <citation type="submission" date="2020-12" db="EMBL/GenBank/DDBJ databases">
        <authorList>
            <consortium name="Molecular Ecology Group"/>
        </authorList>
    </citation>
    <scope>NUCLEOTIDE SEQUENCE</scope>
    <source>
        <strain evidence="9">TBG_1078</strain>
    </source>
</reference>
<accession>A0A811YW84</accession>
<sequence>MATARISQVRQNYHPDCEAAINGQISLELYASYVYQSMAFYFDRDDVALRNFARFFQRHAREEARHAEMLMELQNQRGGRIRLRDVKKPDRDDWESGLRAMECALHLEKSVNQSLLDLHQLATDKNDAQLCDFLEAHYLRERVKAIEELGGHVTSLCSMGAPEAGLTEYLFDRLTLRDSHKEN</sequence>
<dbReference type="PANTHER" id="PTHR11431:SF97">
    <property type="entry name" value="FERRITIN HEAVY POLYPEPTIDE-LIKE 17-RELATED"/>
    <property type="match status" value="1"/>
</dbReference>
<dbReference type="InterPro" id="IPR009078">
    <property type="entry name" value="Ferritin-like_SF"/>
</dbReference>
<feature type="binding site" evidence="6">
    <location>
        <position position="108"/>
    </location>
    <ligand>
        <name>Fe cation</name>
        <dbReference type="ChEBI" id="CHEBI:24875"/>
        <label>2</label>
    </ligand>
</feature>
<proteinExistence type="inferred from homology"/>
<dbReference type="AlphaFoldDB" id="A0A811YW84"/>
<dbReference type="InterPro" id="IPR009040">
    <property type="entry name" value="Ferritin-like_diiron"/>
</dbReference>
<dbReference type="PROSITE" id="PS50905">
    <property type="entry name" value="FERRITIN_LIKE"/>
    <property type="match status" value="1"/>
</dbReference>
<dbReference type="CDD" id="cd01056">
    <property type="entry name" value="Euk_Ferritin"/>
    <property type="match status" value="1"/>
</dbReference>
<keyword evidence="5 6" id="KW-0408">Iron</keyword>
<evidence type="ECO:0000313" key="9">
    <source>
        <dbReference type="EMBL" id="CAD7681923.1"/>
    </source>
</evidence>
<dbReference type="PROSITE" id="PS00204">
    <property type="entry name" value="FERRITIN_2"/>
    <property type="match status" value="1"/>
</dbReference>
<evidence type="ECO:0000259" key="8">
    <source>
        <dbReference type="PROSITE" id="PS50905"/>
    </source>
</evidence>
<dbReference type="GO" id="GO:0008199">
    <property type="term" value="F:ferric iron binding"/>
    <property type="evidence" value="ECO:0007669"/>
    <property type="project" value="InterPro"/>
</dbReference>
<evidence type="ECO:0000256" key="1">
    <source>
        <dbReference type="ARBA" id="ARBA00007513"/>
    </source>
</evidence>
<evidence type="ECO:0000256" key="3">
    <source>
        <dbReference type="ARBA" id="ARBA00022723"/>
    </source>
</evidence>
<dbReference type="GO" id="GO:0005737">
    <property type="term" value="C:cytoplasm"/>
    <property type="evidence" value="ECO:0007669"/>
    <property type="project" value="TreeGrafter"/>
</dbReference>
<evidence type="ECO:0000256" key="4">
    <source>
        <dbReference type="ARBA" id="ARBA00023002"/>
    </source>
</evidence>
<keyword evidence="3 6" id="KW-0479">Metal-binding</keyword>
<dbReference type="InterPro" id="IPR001519">
    <property type="entry name" value="Ferritin"/>
</dbReference>
<keyword evidence="10" id="KW-1185">Reference proteome</keyword>
<gene>
    <name evidence="9" type="ORF">NYPRO_LOCUS14715</name>
</gene>
<dbReference type="GO" id="GO:0006826">
    <property type="term" value="P:iron ion transport"/>
    <property type="evidence" value="ECO:0007669"/>
    <property type="project" value="InterPro"/>
</dbReference>
<dbReference type="InterPro" id="IPR012347">
    <property type="entry name" value="Ferritin-like"/>
</dbReference>
<name>A0A811YW84_NYCPR</name>
<dbReference type="GO" id="GO:0004322">
    <property type="term" value="F:ferroxidase activity"/>
    <property type="evidence" value="ECO:0007669"/>
    <property type="project" value="UniProtKB-ARBA"/>
</dbReference>
<feature type="binding site" evidence="6">
    <location>
        <position position="28"/>
    </location>
    <ligand>
        <name>Fe cation</name>
        <dbReference type="ChEBI" id="CHEBI:24875"/>
        <label>1</label>
    </ligand>
</feature>
<evidence type="ECO:0000313" key="10">
    <source>
        <dbReference type="Proteomes" id="UP000645828"/>
    </source>
</evidence>
<keyword evidence="4" id="KW-0560">Oxidoreductase</keyword>
<dbReference type="GO" id="GO:0006879">
    <property type="term" value="P:intracellular iron ion homeostasis"/>
    <property type="evidence" value="ECO:0007669"/>
    <property type="project" value="UniProtKB-KW"/>
</dbReference>
<evidence type="ECO:0000256" key="5">
    <source>
        <dbReference type="ARBA" id="ARBA00023004"/>
    </source>
</evidence>
<feature type="binding site" evidence="6">
    <location>
        <position position="66"/>
    </location>
    <ligand>
        <name>Fe cation</name>
        <dbReference type="ChEBI" id="CHEBI:24875"/>
        <label>1</label>
    </ligand>
</feature>
<dbReference type="SUPFAM" id="SSF47240">
    <property type="entry name" value="Ferritin-like"/>
    <property type="match status" value="1"/>
</dbReference>
<dbReference type="Proteomes" id="UP000645828">
    <property type="component" value="Unassembled WGS sequence"/>
</dbReference>